<feature type="compositionally biased region" description="Polar residues" evidence="1">
    <location>
        <begin position="38"/>
        <end position="53"/>
    </location>
</feature>
<dbReference type="EMBL" id="CAXAMN010007136">
    <property type="protein sequence ID" value="CAK9020583.1"/>
    <property type="molecule type" value="Genomic_DNA"/>
</dbReference>
<feature type="compositionally biased region" description="Polar residues" evidence="1">
    <location>
        <begin position="1099"/>
        <end position="1108"/>
    </location>
</feature>
<accession>A0ABP0K2T9</accession>
<dbReference type="InterPro" id="IPR046700">
    <property type="entry name" value="DUF6570"/>
</dbReference>
<protein>
    <recommendedName>
        <fullName evidence="2">DUF6570 domain-containing protein</fullName>
    </recommendedName>
</protein>
<organism evidence="3 4">
    <name type="scientific">Durusdinium trenchii</name>
    <dbReference type="NCBI Taxonomy" id="1381693"/>
    <lineage>
        <taxon>Eukaryota</taxon>
        <taxon>Sar</taxon>
        <taxon>Alveolata</taxon>
        <taxon>Dinophyceae</taxon>
        <taxon>Suessiales</taxon>
        <taxon>Symbiodiniaceae</taxon>
        <taxon>Durusdinium</taxon>
    </lineage>
</organism>
<sequence length="1728" mass="189474">MWCVARKLRNQLMRALHGNTMHPAKRRTTEKKGVDNAACSSTYPSTKPQTSIPTPWKKQKNENEANVTQCALSTSEHNPAHNQSAEEVIDLDLLAQARIGCDVTKVPGDGWCFFHAVSRHCSNWKTWSITQAAELYLQALEWLCNQKYGPKAEEVQLACVPFDDRELELHKQYLLRAHKSNLRTADLTNSEIVLLSKLIAVLQKPRALDSIHHGSFVELWALAETFDFDCLIWSQDVDQNLWVRDQAIVSDQEAHARLQEHPQVLELLHRQIGVTGHYDIVDRSASLRPPFPDTAWTLEWKRAGADAVLQRAADTLETPLPPLPPPCEPPQSSPQEHRSRRGSTAELDGEIDRPTTHGVCQGSARPARRRRTGVRIAQHLQPSCAEHSSCKHEEFVSCDGAIEQEDNVAPHPATAAAATDAQLITDTRSTMQTGADDVWPQSTAVEESEGTATDVDLDSVLSWDSETSERSNDADLEAVVEPHKSWVTIEDRAIDSAKHLATHFRLHPLLPCVLSDKDLQTLGSNSGLVYPAVHCAFDGCQCASDAQPCHPHWSKEKVWRIEGTAWSYSARACCGNAATCLWAHLKENHHTVFEEAAHRAAGGSAELAIPSQYVNALLQKEDQQVPQVGWSVDRRTLRRLQKELQETSCEALICACCAGIHAGGDAGDIAYLSAAELFGSLSLESFTCNWNLDTYMKQYAASACVRDRFDAHEWSRLLPASLHNGQKIVCCPEDLRCTACDVGNGQLCETCELPICHQCLVQMFDQRVLAVPQALANDNWYGYPTELLYKHKVRWIEAAAASPLWTSVVTYYVEADRGHLVEETLHRAEHRTAVRGNVSSFSLPWEEVLAAFAPEANTRMPWTKLPHEPKVMQQFVKITVKGMLHNEAIEWVAGARIRPWVVVALLQHLIDLQHPMCDNHISPEKAKEEVKQRVTQIYGTEETMPLGEAIPEDVPVAAPLSSAQASPKARPTQSSRSRPAAPKQSPPASARHSGQASKPVAAARPDAKLSKVAVDTASGDLARTPVSSTPTKLSVVASDNAQSIARGASIVVAADDTPCIAVVEVEGSEKTNSQTRTTTVEKYVPPVVSVAAVGTAKTLSASMHSPTSRDAPPQKHATPETAAAAALDGSTVFGKRTCPEIWESANATMFVPPYDTRRQLTARDPWAVVLSFQTIVRCIFAKLLGIRMCFRCPACDCRDASGNGCHVTGGLFGLVRGLCGAIEYQTNSTPHFHCNVYSASIWQQPLHELAEKLNNRTIEFDDVKHFLTWIHPETHPDYNFHNAQQAELEAAWNEHNSHEKQDFLCHWPNFIQTDDAKSPWLDDMAATRAVQEAQTFIETYRRVAQSKVSHQQIHWHPYSIVQKCRLPISAGMRAGGDEGEEEGQGVEEAGTGAGVVVVVKGRLGRGTLAVTWALAAILTWRRVLVVAQGLGCGQSQRSGCYPDVAQGFGGGAGFGAQGLRLGRGTLAVTWALAAILTWRRVLVVAQGLGVLVVAQGLGCGQSYRSGCYPDLAQAQGLRLGRGTLAVMWALAAILTWRRVLVVAQGFWWRRKVWGAAPLAPDAGTGFEVGTWHLGRDVGSGCYPDVAQGFGGGAGFGAKELWDRERVLLQDRLRASEAALAATGRSSLERTEETEAVLQRQLSVLRQSEQSFGLKDVCFTSGTVTELNVKMADLRTSNKTCGHAKCSETTLQVLSKQATSEAEVVAFLRQEYSEQRQALLGEASAEAFG</sequence>
<feature type="domain" description="DUF6570" evidence="2">
    <location>
        <begin position="773"/>
        <end position="924"/>
    </location>
</feature>
<feature type="region of interest" description="Disordered" evidence="1">
    <location>
        <begin position="959"/>
        <end position="1008"/>
    </location>
</feature>
<evidence type="ECO:0000256" key="1">
    <source>
        <dbReference type="SAM" id="MobiDB-lite"/>
    </source>
</evidence>
<dbReference type="Proteomes" id="UP001642484">
    <property type="component" value="Unassembled WGS sequence"/>
</dbReference>
<feature type="compositionally biased region" description="Pro residues" evidence="1">
    <location>
        <begin position="319"/>
        <end position="332"/>
    </location>
</feature>
<feature type="region of interest" description="Disordered" evidence="1">
    <location>
        <begin position="316"/>
        <end position="371"/>
    </location>
</feature>
<reference evidence="3 4" key="1">
    <citation type="submission" date="2024-02" db="EMBL/GenBank/DDBJ databases">
        <authorList>
            <person name="Chen Y."/>
            <person name="Shah S."/>
            <person name="Dougan E. K."/>
            <person name="Thang M."/>
            <person name="Chan C."/>
        </authorList>
    </citation>
    <scope>NUCLEOTIDE SEQUENCE [LARGE SCALE GENOMIC DNA]</scope>
</reference>
<feature type="region of interest" description="Disordered" evidence="1">
    <location>
        <begin position="1099"/>
        <end position="1118"/>
    </location>
</feature>
<evidence type="ECO:0000259" key="2">
    <source>
        <dbReference type="Pfam" id="PF20209"/>
    </source>
</evidence>
<feature type="compositionally biased region" description="Low complexity" evidence="1">
    <location>
        <begin position="974"/>
        <end position="991"/>
    </location>
</feature>
<feature type="region of interest" description="Disordered" evidence="1">
    <location>
        <begin position="22"/>
        <end position="65"/>
    </location>
</feature>
<evidence type="ECO:0000313" key="4">
    <source>
        <dbReference type="Proteomes" id="UP001642484"/>
    </source>
</evidence>
<gene>
    <name evidence="3" type="ORF">CCMP2556_LOCUS14110</name>
</gene>
<proteinExistence type="predicted"/>
<dbReference type="Gene3D" id="3.90.70.80">
    <property type="match status" value="1"/>
</dbReference>
<evidence type="ECO:0000313" key="3">
    <source>
        <dbReference type="EMBL" id="CAK9020583.1"/>
    </source>
</evidence>
<keyword evidence="4" id="KW-1185">Reference proteome</keyword>
<name>A0ABP0K2T9_9DINO</name>
<dbReference type="Pfam" id="PF20209">
    <property type="entry name" value="DUF6570"/>
    <property type="match status" value="1"/>
</dbReference>
<comment type="caution">
    <text evidence="3">The sequence shown here is derived from an EMBL/GenBank/DDBJ whole genome shotgun (WGS) entry which is preliminary data.</text>
</comment>